<feature type="non-terminal residue" evidence="1">
    <location>
        <position position="176"/>
    </location>
</feature>
<dbReference type="Proteomes" id="UP000324800">
    <property type="component" value="Unassembled WGS sequence"/>
</dbReference>
<reference evidence="1 2" key="1">
    <citation type="submission" date="2019-03" db="EMBL/GenBank/DDBJ databases">
        <title>Single cell metagenomics reveals metabolic interactions within the superorganism composed of flagellate Streblomastix strix and complex community of Bacteroidetes bacteria on its surface.</title>
        <authorList>
            <person name="Treitli S.C."/>
            <person name="Kolisko M."/>
            <person name="Husnik F."/>
            <person name="Keeling P."/>
            <person name="Hampl V."/>
        </authorList>
    </citation>
    <scope>NUCLEOTIDE SEQUENCE [LARGE SCALE GENOMIC DNA]</scope>
    <source>
        <strain evidence="1">ST1C</strain>
    </source>
</reference>
<evidence type="ECO:0000313" key="1">
    <source>
        <dbReference type="EMBL" id="KAA6360775.1"/>
    </source>
</evidence>
<proteinExistence type="predicted"/>
<sequence length="176" mass="20141">MHSPKESLGQDKATSKFHSIFELSKTSNQEVRIISTKIEQDQTMNSEYQRLECIYVPKLEHTGRDMLVKSKNRREQTNRSFDLDPINNSDNRCVLGQLGCNSQVTESGRRDLVPGGLVQEVETIQQQPTRDSGRSLRSNPFRAFLKEQAGNSIENRDRQQCYFLQSEQRGSCSISL</sequence>
<dbReference type="EMBL" id="SNRW01026462">
    <property type="protein sequence ID" value="KAA6360775.1"/>
    <property type="molecule type" value="Genomic_DNA"/>
</dbReference>
<protein>
    <submittedName>
        <fullName evidence="1">Uncharacterized protein</fullName>
    </submittedName>
</protein>
<comment type="caution">
    <text evidence="1">The sequence shown here is derived from an EMBL/GenBank/DDBJ whole genome shotgun (WGS) entry which is preliminary data.</text>
</comment>
<evidence type="ECO:0000313" key="2">
    <source>
        <dbReference type="Proteomes" id="UP000324800"/>
    </source>
</evidence>
<accession>A0A5J4TTT0</accession>
<organism evidence="1 2">
    <name type="scientific">Streblomastix strix</name>
    <dbReference type="NCBI Taxonomy" id="222440"/>
    <lineage>
        <taxon>Eukaryota</taxon>
        <taxon>Metamonada</taxon>
        <taxon>Preaxostyla</taxon>
        <taxon>Oxymonadida</taxon>
        <taxon>Streblomastigidae</taxon>
        <taxon>Streblomastix</taxon>
    </lineage>
</organism>
<name>A0A5J4TTT0_9EUKA</name>
<dbReference type="AlphaFoldDB" id="A0A5J4TTT0"/>
<gene>
    <name evidence="1" type="ORF">EZS28_043697</name>
</gene>